<dbReference type="PROSITE" id="PS51032">
    <property type="entry name" value="AP2_ERF"/>
    <property type="match status" value="2"/>
</dbReference>
<dbReference type="EMBL" id="VAHF01000006">
    <property type="protein sequence ID" value="TXG59439.1"/>
    <property type="molecule type" value="Genomic_DNA"/>
</dbReference>
<dbReference type="FunFam" id="3.30.730.10:FF:000001">
    <property type="entry name" value="Ethylene-responsive transcription factor 2"/>
    <property type="match status" value="1"/>
</dbReference>
<dbReference type="OrthoDB" id="1676624at2759"/>
<dbReference type="GO" id="GO:0045893">
    <property type="term" value="P:positive regulation of DNA-templated transcription"/>
    <property type="evidence" value="ECO:0007669"/>
    <property type="project" value="TreeGrafter"/>
</dbReference>
<dbReference type="PRINTS" id="PR00367">
    <property type="entry name" value="ETHRSPELEMNT"/>
</dbReference>
<evidence type="ECO:0000256" key="4">
    <source>
        <dbReference type="ARBA" id="ARBA00023163"/>
    </source>
</evidence>
<dbReference type="CDD" id="cd00018">
    <property type="entry name" value="AP2"/>
    <property type="match status" value="2"/>
</dbReference>
<keyword evidence="5" id="KW-0539">Nucleus</keyword>
<sequence>MVRTPTPTDVVTGDHVQAAASLTLASSSGIKDGERARLRYRGVRERKWGMWVAEIRIQHKRTRKWLGTFNKAEDAARSYDEGAIGLYGYKAKLNFPVSDYNVEHILRRQQMNTETTTANTTAALSSLAPCSGNKGEETARKRYRGVRERKWGKWVAEIRLQHKRTRKWLGTFDNPEDAARSYDESAIVRYGVNVKLNFPASDYNVEQILRQHQQTTNVAAAAENQTK</sequence>
<keyword evidence="4" id="KW-0804">Transcription</keyword>
<dbReference type="GO" id="GO:0003700">
    <property type="term" value="F:DNA-binding transcription factor activity"/>
    <property type="evidence" value="ECO:0007669"/>
    <property type="project" value="InterPro"/>
</dbReference>
<feature type="domain" description="AP2/ERF" evidence="7">
    <location>
        <begin position="39"/>
        <end position="96"/>
    </location>
</feature>
<evidence type="ECO:0000256" key="6">
    <source>
        <dbReference type="ARBA" id="ARBA00024343"/>
    </source>
</evidence>
<evidence type="ECO:0000313" key="9">
    <source>
        <dbReference type="Proteomes" id="UP000323000"/>
    </source>
</evidence>
<gene>
    <name evidence="8" type="ORF">EZV62_014012</name>
</gene>
<evidence type="ECO:0000256" key="3">
    <source>
        <dbReference type="ARBA" id="ARBA00023125"/>
    </source>
</evidence>
<dbReference type="GO" id="GO:0006950">
    <property type="term" value="P:response to stress"/>
    <property type="evidence" value="ECO:0007669"/>
    <property type="project" value="TreeGrafter"/>
</dbReference>
<name>A0A5C7HRN7_9ROSI</name>
<reference evidence="9" key="1">
    <citation type="journal article" date="2019" name="Gigascience">
        <title>De novo genome assembly of the endangered Acer yangbiense, a plant species with extremely small populations endemic to Yunnan Province, China.</title>
        <authorList>
            <person name="Yang J."/>
            <person name="Wariss H.M."/>
            <person name="Tao L."/>
            <person name="Zhang R."/>
            <person name="Yun Q."/>
            <person name="Hollingsworth P."/>
            <person name="Dao Z."/>
            <person name="Luo G."/>
            <person name="Guo H."/>
            <person name="Ma Y."/>
            <person name="Sun W."/>
        </authorList>
    </citation>
    <scope>NUCLEOTIDE SEQUENCE [LARGE SCALE GENOMIC DNA]</scope>
    <source>
        <strain evidence="9">cv. Malutang</strain>
    </source>
</reference>
<evidence type="ECO:0000256" key="2">
    <source>
        <dbReference type="ARBA" id="ARBA00023015"/>
    </source>
</evidence>
<proteinExistence type="inferred from homology"/>
<dbReference type="InterPro" id="IPR016177">
    <property type="entry name" value="DNA-bd_dom_sf"/>
</dbReference>
<dbReference type="GO" id="GO:0000976">
    <property type="term" value="F:transcription cis-regulatory region binding"/>
    <property type="evidence" value="ECO:0007669"/>
    <property type="project" value="TreeGrafter"/>
</dbReference>
<dbReference type="PANTHER" id="PTHR31241:SF24">
    <property type="entry name" value="ETHYLENE-RESPONSIVE TRANSCRIPTION FACTOR ABI4"/>
    <property type="match status" value="1"/>
</dbReference>
<dbReference type="GO" id="GO:0005634">
    <property type="term" value="C:nucleus"/>
    <property type="evidence" value="ECO:0007669"/>
    <property type="project" value="UniProtKB-SubCell"/>
</dbReference>
<accession>A0A5C7HRN7</accession>
<evidence type="ECO:0000259" key="7">
    <source>
        <dbReference type="PROSITE" id="PS51032"/>
    </source>
</evidence>
<keyword evidence="2" id="KW-0805">Transcription regulation</keyword>
<dbReference type="SMART" id="SM00380">
    <property type="entry name" value="AP2"/>
    <property type="match status" value="2"/>
</dbReference>
<keyword evidence="3" id="KW-0238">DNA-binding</keyword>
<dbReference type="Proteomes" id="UP000323000">
    <property type="component" value="Chromosome 6"/>
</dbReference>
<comment type="similarity">
    <text evidence="6">Belongs to the AP2/ERF transcription factor family. ERF subfamily.</text>
</comment>
<dbReference type="InterPro" id="IPR036955">
    <property type="entry name" value="AP2/ERF_dom_sf"/>
</dbReference>
<dbReference type="SUPFAM" id="SSF54171">
    <property type="entry name" value="DNA-binding domain"/>
    <property type="match status" value="2"/>
</dbReference>
<feature type="domain" description="AP2/ERF" evidence="7">
    <location>
        <begin position="142"/>
        <end position="199"/>
    </location>
</feature>
<evidence type="ECO:0000313" key="8">
    <source>
        <dbReference type="EMBL" id="TXG59439.1"/>
    </source>
</evidence>
<comment type="subcellular location">
    <subcellularLocation>
        <location evidence="1">Nucleus</location>
    </subcellularLocation>
</comment>
<dbReference type="Pfam" id="PF00847">
    <property type="entry name" value="AP2"/>
    <property type="match status" value="2"/>
</dbReference>
<dbReference type="InterPro" id="IPR001471">
    <property type="entry name" value="AP2/ERF_dom"/>
</dbReference>
<protein>
    <recommendedName>
        <fullName evidence="7">AP2/ERF domain-containing protein</fullName>
    </recommendedName>
</protein>
<organism evidence="8 9">
    <name type="scientific">Acer yangbiense</name>
    <dbReference type="NCBI Taxonomy" id="1000413"/>
    <lineage>
        <taxon>Eukaryota</taxon>
        <taxon>Viridiplantae</taxon>
        <taxon>Streptophyta</taxon>
        <taxon>Embryophyta</taxon>
        <taxon>Tracheophyta</taxon>
        <taxon>Spermatophyta</taxon>
        <taxon>Magnoliopsida</taxon>
        <taxon>eudicotyledons</taxon>
        <taxon>Gunneridae</taxon>
        <taxon>Pentapetalae</taxon>
        <taxon>rosids</taxon>
        <taxon>malvids</taxon>
        <taxon>Sapindales</taxon>
        <taxon>Sapindaceae</taxon>
        <taxon>Hippocastanoideae</taxon>
        <taxon>Acereae</taxon>
        <taxon>Acer</taxon>
    </lineage>
</organism>
<keyword evidence="9" id="KW-1185">Reference proteome</keyword>
<evidence type="ECO:0000256" key="1">
    <source>
        <dbReference type="ARBA" id="ARBA00004123"/>
    </source>
</evidence>
<dbReference type="Gene3D" id="3.30.730.10">
    <property type="entry name" value="AP2/ERF domain"/>
    <property type="match status" value="2"/>
</dbReference>
<dbReference type="AlphaFoldDB" id="A0A5C7HRN7"/>
<dbReference type="PANTHER" id="PTHR31241">
    <property type="entry name" value="DEHYDRATION-RESPONSIVE ELEMENT-BINDING PROTEIN 2C"/>
    <property type="match status" value="1"/>
</dbReference>
<comment type="caution">
    <text evidence="8">The sequence shown here is derived from an EMBL/GenBank/DDBJ whole genome shotgun (WGS) entry which is preliminary data.</text>
</comment>
<evidence type="ECO:0000256" key="5">
    <source>
        <dbReference type="ARBA" id="ARBA00023242"/>
    </source>
</evidence>